<keyword evidence="3" id="KW-1185">Reference proteome</keyword>
<sequence>MWGRRDGVVHFGSAKVNFFGAQTSIRYIARRAARHWSSPRLSTKISPGALAVCAVLGASRVSLTIPPLDVKEIKRSENARTCCVENDGIFGDVPISFVILLHNLFDCGFS</sequence>
<evidence type="ECO:0000313" key="3">
    <source>
        <dbReference type="Proteomes" id="UP000789595"/>
    </source>
</evidence>
<evidence type="ECO:0000313" key="2">
    <source>
        <dbReference type="EMBL" id="CAH0371812.1"/>
    </source>
</evidence>
<organism evidence="1">
    <name type="scientific">Pelagomonas calceolata</name>
    <dbReference type="NCBI Taxonomy" id="35677"/>
    <lineage>
        <taxon>Eukaryota</taxon>
        <taxon>Sar</taxon>
        <taxon>Stramenopiles</taxon>
        <taxon>Ochrophyta</taxon>
        <taxon>Pelagophyceae</taxon>
        <taxon>Pelagomonadales</taxon>
        <taxon>Pelagomonadaceae</taxon>
        <taxon>Pelagomonas</taxon>
    </lineage>
</organism>
<accession>A0A7S4A8Q0</accession>
<reference evidence="1" key="1">
    <citation type="submission" date="2021-01" db="EMBL/GenBank/DDBJ databases">
        <authorList>
            <person name="Corre E."/>
            <person name="Pelletier E."/>
            <person name="Niang G."/>
            <person name="Scheremetjew M."/>
            <person name="Finn R."/>
            <person name="Kale V."/>
            <person name="Holt S."/>
            <person name="Cochrane G."/>
            <person name="Meng A."/>
            <person name="Brown T."/>
            <person name="Cohen L."/>
        </authorList>
    </citation>
    <scope>NUCLEOTIDE SEQUENCE</scope>
    <source>
        <strain evidence="1">CCMP1756</strain>
    </source>
</reference>
<dbReference type="EMBL" id="HBIW01026224">
    <property type="protein sequence ID" value="CAE0707141.1"/>
    <property type="molecule type" value="Transcribed_RNA"/>
</dbReference>
<dbReference type="EMBL" id="CAKKNE010000003">
    <property type="protein sequence ID" value="CAH0371812.1"/>
    <property type="molecule type" value="Genomic_DNA"/>
</dbReference>
<dbReference type="Proteomes" id="UP000789595">
    <property type="component" value="Unassembled WGS sequence"/>
</dbReference>
<name>A0A7S4A8Q0_9STRA</name>
<protein>
    <submittedName>
        <fullName evidence="1">Uncharacterized protein</fullName>
    </submittedName>
</protein>
<proteinExistence type="predicted"/>
<evidence type="ECO:0000313" key="1">
    <source>
        <dbReference type="EMBL" id="CAE0707141.1"/>
    </source>
</evidence>
<reference evidence="2" key="2">
    <citation type="submission" date="2021-11" db="EMBL/GenBank/DDBJ databases">
        <authorList>
            <consortium name="Genoscope - CEA"/>
            <person name="William W."/>
        </authorList>
    </citation>
    <scope>NUCLEOTIDE SEQUENCE</scope>
</reference>
<gene>
    <name evidence="1" type="ORF">PCAL00307_LOCUS22592</name>
    <name evidence="2" type="ORF">PECAL_3P17660</name>
</gene>
<dbReference type="AlphaFoldDB" id="A0A7S4A8Q0"/>